<evidence type="ECO:0000256" key="2">
    <source>
        <dbReference type="SAM" id="MobiDB-lite"/>
    </source>
</evidence>
<feature type="domain" description="PPM-type phosphatase" evidence="4">
    <location>
        <begin position="182"/>
        <end position="416"/>
    </location>
</feature>
<reference evidence="5" key="1">
    <citation type="submission" date="2022-03" db="EMBL/GenBank/DDBJ databases">
        <authorList>
            <person name="Santos J.D.N."/>
            <person name="Kallscheuer N."/>
            <person name="Jogler C."/>
            <person name="Lage O.M."/>
        </authorList>
    </citation>
    <scope>NUCLEOTIDE SEQUENCE</scope>
    <source>
        <strain evidence="5">M600PL45_2</strain>
    </source>
</reference>
<feature type="compositionally biased region" description="Basic and acidic residues" evidence="2">
    <location>
        <begin position="159"/>
        <end position="169"/>
    </location>
</feature>
<feature type="domain" description="HTH merR-type" evidence="3">
    <location>
        <begin position="37"/>
        <end position="107"/>
    </location>
</feature>
<feature type="compositionally biased region" description="Gly residues" evidence="2">
    <location>
        <begin position="9"/>
        <end position="23"/>
    </location>
</feature>
<feature type="region of interest" description="Disordered" evidence="2">
    <location>
        <begin position="1"/>
        <end position="27"/>
    </location>
</feature>
<dbReference type="SMART" id="SM00332">
    <property type="entry name" value="PP2Cc"/>
    <property type="match status" value="1"/>
</dbReference>
<dbReference type="Pfam" id="PF13672">
    <property type="entry name" value="PP2C_2"/>
    <property type="match status" value="1"/>
</dbReference>
<gene>
    <name evidence="5" type="ORF">MMA15_12055</name>
</gene>
<dbReference type="InterPro" id="IPR047057">
    <property type="entry name" value="MerR_fam"/>
</dbReference>
<keyword evidence="6" id="KW-1185">Reference proteome</keyword>
<dbReference type="PANTHER" id="PTHR30204:SF97">
    <property type="entry name" value="MERR FAMILY REGULATORY PROTEIN"/>
    <property type="match status" value="1"/>
</dbReference>
<feature type="region of interest" description="Disordered" evidence="2">
    <location>
        <begin position="145"/>
        <end position="173"/>
    </location>
</feature>
<accession>A0ABS9SY31</accession>
<dbReference type="InterPro" id="IPR001932">
    <property type="entry name" value="PPM-type_phosphatase-like_dom"/>
</dbReference>
<dbReference type="CDD" id="cd01107">
    <property type="entry name" value="HTH_BmrR"/>
    <property type="match status" value="1"/>
</dbReference>
<dbReference type="SUPFAM" id="SSF46955">
    <property type="entry name" value="Putative DNA-binding domain"/>
    <property type="match status" value="1"/>
</dbReference>
<name>A0ABS9SY31_9ACTN</name>
<dbReference type="InterPro" id="IPR036457">
    <property type="entry name" value="PPM-type-like_dom_sf"/>
</dbReference>
<dbReference type="InterPro" id="IPR009061">
    <property type="entry name" value="DNA-bd_dom_put_sf"/>
</dbReference>
<dbReference type="SUPFAM" id="SSF81606">
    <property type="entry name" value="PP2C-like"/>
    <property type="match status" value="1"/>
</dbReference>
<dbReference type="EMBL" id="JAKWJU010000002">
    <property type="protein sequence ID" value="MCH6161108.1"/>
    <property type="molecule type" value="Genomic_DNA"/>
</dbReference>
<dbReference type="PROSITE" id="PS00552">
    <property type="entry name" value="HTH_MERR_1"/>
    <property type="match status" value="1"/>
</dbReference>
<dbReference type="PROSITE" id="PS50937">
    <property type="entry name" value="HTH_MERR_2"/>
    <property type="match status" value="1"/>
</dbReference>
<dbReference type="CDD" id="cd00143">
    <property type="entry name" value="PP2Cc"/>
    <property type="match status" value="1"/>
</dbReference>
<dbReference type="Proteomes" id="UP001166784">
    <property type="component" value="Unassembled WGS sequence"/>
</dbReference>
<protein>
    <submittedName>
        <fullName evidence="5">MerR family transcriptional regulator</fullName>
    </submittedName>
</protein>
<organism evidence="5 6">
    <name type="scientific">Streptomyces marispadix</name>
    <dbReference type="NCBI Taxonomy" id="2922868"/>
    <lineage>
        <taxon>Bacteria</taxon>
        <taxon>Bacillati</taxon>
        <taxon>Actinomycetota</taxon>
        <taxon>Actinomycetes</taxon>
        <taxon>Kitasatosporales</taxon>
        <taxon>Streptomycetaceae</taxon>
        <taxon>Streptomyces</taxon>
    </lineage>
</organism>
<proteinExistence type="predicted"/>
<comment type="caution">
    <text evidence="5">The sequence shown here is derived from an EMBL/GenBank/DDBJ whole genome shotgun (WGS) entry which is preliminary data.</text>
</comment>
<evidence type="ECO:0000313" key="5">
    <source>
        <dbReference type="EMBL" id="MCH6161108.1"/>
    </source>
</evidence>
<dbReference type="Gene3D" id="1.10.1660.10">
    <property type="match status" value="1"/>
</dbReference>
<dbReference type="RefSeq" id="WP_241059261.1">
    <property type="nucleotide sequence ID" value="NZ_JAKWJU010000002.1"/>
</dbReference>
<evidence type="ECO:0000313" key="6">
    <source>
        <dbReference type="Proteomes" id="UP001166784"/>
    </source>
</evidence>
<evidence type="ECO:0000259" key="3">
    <source>
        <dbReference type="PROSITE" id="PS50937"/>
    </source>
</evidence>
<dbReference type="InterPro" id="IPR000551">
    <property type="entry name" value="MerR-type_HTH_dom"/>
</dbReference>
<dbReference type="Gene3D" id="3.60.40.10">
    <property type="entry name" value="PPM-type phosphatase domain"/>
    <property type="match status" value="1"/>
</dbReference>
<dbReference type="PROSITE" id="PS51746">
    <property type="entry name" value="PPM_2"/>
    <property type="match status" value="1"/>
</dbReference>
<evidence type="ECO:0000259" key="4">
    <source>
        <dbReference type="PROSITE" id="PS51746"/>
    </source>
</evidence>
<dbReference type="SMART" id="SM00331">
    <property type="entry name" value="PP2C_SIG"/>
    <property type="match status" value="1"/>
</dbReference>
<evidence type="ECO:0000256" key="1">
    <source>
        <dbReference type="ARBA" id="ARBA00023125"/>
    </source>
</evidence>
<dbReference type="Pfam" id="PF13411">
    <property type="entry name" value="MerR_1"/>
    <property type="match status" value="1"/>
</dbReference>
<reference evidence="5" key="2">
    <citation type="journal article" date="2023" name="Int. J. Syst. Evol. Microbiol.">
        <title>Streptomyces marispadix sp. nov., isolated from marine beach sediment of the Northern Coast of Portugal.</title>
        <authorList>
            <person name="dos Santos J.D.N."/>
            <person name="Vitorino I.R."/>
            <person name="Kallscheuer N."/>
            <person name="Srivastava A."/>
            <person name="Krautwurst S."/>
            <person name="Marz M."/>
            <person name="Jogler C."/>
            <person name="Lobo Da Cunha A."/>
            <person name="Catita J."/>
            <person name="Goncalves H."/>
            <person name="Gonzalez I."/>
            <person name="Reyes F."/>
            <person name="Lage O.M."/>
        </authorList>
    </citation>
    <scope>NUCLEOTIDE SEQUENCE</scope>
    <source>
        <strain evidence="5">M600PL45_2</strain>
    </source>
</reference>
<keyword evidence="1" id="KW-0238">DNA-binding</keyword>
<sequence length="421" mass="44238">MDERAGDRPGSGPGSGAGRGGAAGADTGARDGARAALLTIGAFAKASRLSPKALRLYDELGLLRPAHVDPTTGYRRYAPAQLEQARLVVWLRRLGMPLARIRELTALDGPAAAREIRAFWAQVENDVAARRDMAAFLIDHLSRKDSAMPHEMPQDTPDETTHDSAHDSASDGETARAPLAIRYAALSDAGLVRETNQDAAYAGSRLLAVADGFGGEGGPASAAAVDTFRQLEEGSLPAADLLNVLEDTVERAGRAVGDAVAGGPDGDEAGTTLTTMLWTGSQLALVHIGDTRAYILRDGDLFQITHDHTLVRSMVDEGRISEEEAASHPQRALLMRALVGRPEGGAGDRPDVGLQDVRAGDRCLLCSDGLTSVVPEEQVRSTVAATADPEETVRELVALAHRSGAPDNVSCVVADVVEAGR</sequence>
<dbReference type="PANTHER" id="PTHR30204">
    <property type="entry name" value="REDOX-CYCLING DRUG-SENSING TRANSCRIPTIONAL ACTIVATOR SOXR"/>
    <property type="match status" value="1"/>
</dbReference>
<dbReference type="SMART" id="SM00422">
    <property type="entry name" value="HTH_MERR"/>
    <property type="match status" value="1"/>
</dbReference>